<keyword evidence="3" id="KW-1185">Reference proteome</keyword>
<evidence type="ECO:0000313" key="2">
    <source>
        <dbReference type="EMBL" id="MFI9100984.1"/>
    </source>
</evidence>
<sequence>MVAGVDGSVQGLETAEWAAVEAQRRRCALRLMGSGLPGGLDGVLAAVRVRHPALSMTTQRDERPQSALLSASAGAGLLVLSAMSRDARQIAASAQCPVVLVRGTTAGEIVLGLDARHPATTATGFAFDAAQRQGRRLRVVHAWRLPAPARGRARYTVLEEDRAEWEDEEVQVLHDALRGWREKYAEVDVLPDVRLFTASWALVNASAHAGLVVLGRGPDGLGPVGHAVAEFAESPVAFVPV</sequence>
<evidence type="ECO:0000313" key="3">
    <source>
        <dbReference type="Proteomes" id="UP001614394"/>
    </source>
</evidence>
<proteinExistence type="predicted"/>
<dbReference type="EMBL" id="JBITYG010000002">
    <property type="protein sequence ID" value="MFI9100984.1"/>
    <property type="molecule type" value="Genomic_DNA"/>
</dbReference>
<dbReference type="Pfam" id="PF00582">
    <property type="entry name" value="Usp"/>
    <property type="match status" value="1"/>
</dbReference>
<comment type="caution">
    <text evidence="2">The sequence shown here is derived from an EMBL/GenBank/DDBJ whole genome shotgun (WGS) entry which is preliminary data.</text>
</comment>
<protein>
    <submittedName>
        <fullName evidence="2">Universal stress protein</fullName>
    </submittedName>
</protein>
<dbReference type="RefSeq" id="WP_399646867.1">
    <property type="nucleotide sequence ID" value="NZ_JBITYG010000002.1"/>
</dbReference>
<dbReference type="SUPFAM" id="SSF52402">
    <property type="entry name" value="Adenine nucleotide alpha hydrolases-like"/>
    <property type="match status" value="1"/>
</dbReference>
<name>A0ABW8C3H3_9ACTN</name>
<accession>A0ABW8C3H3</accession>
<dbReference type="Proteomes" id="UP001614394">
    <property type="component" value="Unassembled WGS sequence"/>
</dbReference>
<reference evidence="2 3" key="1">
    <citation type="submission" date="2024-10" db="EMBL/GenBank/DDBJ databases">
        <title>The Natural Products Discovery Center: Release of the First 8490 Sequenced Strains for Exploring Actinobacteria Biosynthetic Diversity.</title>
        <authorList>
            <person name="Kalkreuter E."/>
            <person name="Kautsar S.A."/>
            <person name="Yang D."/>
            <person name="Bader C.D."/>
            <person name="Teijaro C.N."/>
            <person name="Fluegel L."/>
            <person name="Davis C.M."/>
            <person name="Simpson J.R."/>
            <person name="Lauterbach L."/>
            <person name="Steele A.D."/>
            <person name="Gui C."/>
            <person name="Meng S."/>
            <person name="Li G."/>
            <person name="Viehrig K."/>
            <person name="Ye F."/>
            <person name="Su P."/>
            <person name="Kiefer A.F."/>
            <person name="Nichols A."/>
            <person name="Cepeda A.J."/>
            <person name="Yan W."/>
            <person name="Fan B."/>
            <person name="Jiang Y."/>
            <person name="Adhikari A."/>
            <person name="Zheng C.-J."/>
            <person name="Schuster L."/>
            <person name="Cowan T.M."/>
            <person name="Smanski M.J."/>
            <person name="Chevrette M.G."/>
            <person name="De Carvalho L.P.S."/>
            <person name="Shen B."/>
        </authorList>
    </citation>
    <scope>NUCLEOTIDE SEQUENCE [LARGE SCALE GENOMIC DNA]</scope>
    <source>
        <strain evidence="2 3">NPDC053399</strain>
    </source>
</reference>
<gene>
    <name evidence="2" type="ORF">ACIGXA_10695</name>
</gene>
<dbReference type="Gene3D" id="3.40.50.12370">
    <property type="match status" value="1"/>
</dbReference>
<evidence type="ECO:0000259" key="1">
    <source>
        <dbReference type="Pfam" id="PF00582"/>
    </source>
</evidence>
<dbReference type="InterPro" id="IPR006016">
    <property type="entry name" value="UspA"/>
</dbReference>
<feature type="domain" description="UspA" evidence="1">
    <location>
        <begin position="109"/>
        <end position="240"/>
    </location>
</feature>
<organism evidence="2 3">
    <name type="scientific">Streptomyces fildesensis</name>
    <dbReference type="NCBI Taxonomy" id="375757"/>
    <lineage>
        <taxon>Bacteria</taxon>
        <taxon>Bacillati</taxon>
        <taxon>Actinomycetota</taxon>
        <taxon>Actinomycetes</taxon>
        <taxon>Kitasatosporales</taxon>
        <taxon>Streptomycetaceae</taxon>
        <taxon>Streptomyces</taxon>
    </lineage>
</organism>